<keyword evidence="2" id="KW-0808">Transferase</keyword>
<accession>A0ABW5S5P8</accession>
<dbReference type="PANTHER" id="PTHR43415">
    <property type="entry name" value="SPERMIDINE N(1)-ACETYLTRANSFERASE"/>
    <property type="match status" value="1"/>
</dbReference>
<dbReference type="CDD" id="cd04301">
    <property type="entry name" value="NAT_SF"/>
    <property type="match status" value="1"/>
</dbReference>
<evidence type="ECO:0000313" key="3">
    <source>
        <dbReference type="Proteomes" id="UP001597399"/>
    </source>
</evidence>
<dbReference type="Proteomes" id="UP001597399">
    <property type="component" value="Unassembled WGS sequence"/>
</dbReference>
<dbReference type="SUPFAM" id="SSF55729">
    <property type="entry name" value="Acyl-CoA N-acyltransferases (Nat)"/>
    <property type="match status" value="1"/>
</dbReference>
<dbReference type="PANTHER" id="PTHR43415:SF3">
    <property type="entry name" value="GNAT-FAMILY ACETYLTRANSFERASE"/>
    <property type="match status" value="1"/>
</dbReference>
<dbReference type="InterPro" id="IPR000182">
    <property type="entry name" value="GNAT_dom"/>
</dbReference>
<dbReference type="InterPro" id="IPR016181">
    <property type="entry name" value="Acyl_CoA_acyltransferase"/>
</dbReference>
<dbReference type="EMBL" id="JBHUMQ010000023">
    <property type="protein sequence ID" value="MFD2693845.1"/>
    <property type="molecule type" value="Genomic_DNA"/>
</dbReference>
<dbReference type="EC" id="2.3.-.-" evidence="2"/>
<name>A0ABW5S5P8_9BACL</name>
<evidence type="ECO:0000259" key="1">
    <source>
        <dbReference type="PROSITE" id="PS51186"/>
    </source>
</evidence>
<protein>
    <submittedName>
        <fullName evidence="2">GNAT family N-acetyltransferase</fullName>
        <ecNumber evidence="2">2.3.-.-</ecNumber>
    </submittedName>
</protein>
<feature type="domain" description="N-acetyltransferase" evidence="1">
    <location>
        <begin position="6"/>
        <end position="173"/>
    </location>
</feature>
<dbReference type="GO" id="GO:0016746">
    <property type="term" value="F:acyltransferase activity"/>
    <property type="evidence" value="ECO:0007669"/>
    <property type="project" value="UniProtKB-KW"/>
</dbReference>
<proteinExistence type="predicted"/>
<reference evidence="3" key="1">
    <citation type="journal article" date="2019" name="Int. J. Syst. Evol. Microbiol.">
        <title>The Global Catalogue of Microorganisms (GCM) 10K type strain sequencing project: providing services to taxonomists for standard genome sequencing and annotation.</title>
        <authorList>
            <consortium name="The Broad Institute Genomics Platform"/>
            <consortium name="The Broad Institute Genome Sequencing Center for Infectious Disease"/>
            <person name="Wu L."/>
            <person name="Ma J."/>
        </authorList>
    </citation>
    <scope>NUCLEOTIDE SEQUENCE [LARGE SCALE GENOMIC DNA]</scope>
    <source>
        <strain evidence="3">TISTR 2466</strain>
    </source>
</reference>
<keyword evidence="3" id="KW-1185">Reference proteome</keyword>
<dbReference type="Gene3D" id="3.40.630.30">
    <property type="match status" value="1"/>
</dbReference>
<dbReference type="RefSeq" id="WP_253061310.1">
    <property type="nucleotide sequence ID" value="NZ_JAMXWM010000008.1"/>
</dbReference>
<comment type="caution">
    <text evidence="2">The sequence shown here is derived from an EMBL/GenBank/DDBJ whole genome shotgun (WGS) entry which is preliminary data.</text>
</comment>
<keyword evidence="2" id="KW-0012">Acyltransferase</keyword>
<dbReference type="PROSITE" id="PS51186">
    <property type="entry name" value="GNAT"/>
    <property type="match status" value="1"/>
</dbReference>
<evidence type="ECO:0000313" key="2">
    <source>
        <dbReference type="EMBL" id="MFD2693845.1"/>
    </source>
</evidence>
<sequence>MDENKLIIREARKSDAAPILAFLKQIADESDFLTFGSVEELHLTIEKEEATFEKYAKLENALYLVAEYDGKIAGTLNFDGGTKKRTAHAGEFGICVRKDYWDKGIGRALITRMIEWSKETGVIRKINLRVCSDNPRAVNLYNSFGFEEEGIIKRDFLIDGTFYDSIHMGLFIDGQK</sequence>
<organism evidence="2 3">
    <name type="scientific">Sporolactobacillus shoreicorticis</name>
    <dbReference type="NCBI Taxonomy" id="1923877"/>
    <lineage>
        <taxon>Bacteria</taxon>
        <taxon>Bacillati</taxon>
        <taxon>Bacillota</taxon>
        <taxon>Bacilli</taxon>
        <taxon>Bacillales</taxon>
        <taxon>Sporolactobacillaceae</taxon>
        <taxon>Sporolactobacillus</taxon>
    </lineage>
</organism>
<gene>
    <name evidence="2" type="ORF">ACFSUE_09440</name>
</gene>
<dbReference type="Pfam" id="PF00583">
    <property type="entry name" value="Acetyltransf_1"/>
    <property type="match status" value="1"/>
</dbReference>